<reference evidence="1 2" key="1">
    <citation type="submission" date="2019-03" db="EMBL/GenBank/DDBJ databases">
        <title>Subsurface microbial communities from deep shales in Ohio and West Virginia, USA.</title>
        <authorList>
            <person name="Wrighton K."/>
        </authorList>
    </citation>
    <scope>NUCLEOTIDE SEQUENCE [LARGE SCALE GENOMIC DNA]</scope>
    <source>
        <strain evidence="1 2">MSL 6dP</strain>
    </source>
</reference>
<protein>
    <submittedName>
        <fullName evidence="1">Uncharacterized protein</fullName>
    </submittedName>
</protein>
<evidence type="ECO:0000313" key="1">
    <source>
        <dbReference type="EMBL" id="TDX53187.1"/>
    </source>
</evidence>
<dbReference type="Proteomes" id="UP000295832">
    <property type="component" value="Unassembled WGS sequence"/>
</dbReference>
<dbReference type="AlphaFoldDB" id="A0A4R8H107"/>
<gene>
    <name evidence="1" type="ORF">C7959_10339</name>
</gene>
<comment type="caution">
    <text evidence="1">The sequence shown here is derived from an EMBL/GenBank/DDBJ whole genome shotgun (WGS) entry which is preliminary data.</text>
</comment>
<keyword evidence="2" id="KW-1185">Reference proteome</keyword>
<dbReference type="RefSeq" id="WP_134114793.1">
    <property type="nucleotide sequence ID" value="NZ_SOEG01000003.1"/>
</dbReference>
<dbReference type="STRING" id="926561.GCA_000379025_01720"/>
<sequence length="72" mass="7974">MTLVNSSLLSLNNQGWDLIDQKAINRPEIKVNGSNLVDLGPSRRDFVDINSYLRASSVAKESLSAIYTYDSV</sequence>
<dbReference type="EMBL" id="SOEG01000003">
    <property type="protein sequence ID" value="TDX53187.1"/>
    <property type="molecule type" value="Genomic_DNA"/>
</dbReference>
<organism evidence="1 2">
    <name type="scientific">Orenia marismortui</name>
    <dbReference type="NCBI Taxonomy" id="46469"/>
    <lineage>
        <taxon>Bacteria</taxon>
        <taxon>Bacillati</taxon>
        <taxon>Bacillota</taxon>
        <taxon>Clostridia</taxon>
        <taxon>Halanaerobiales</taxon>
        <taxon>Halobacteroidaceae</taxon>
        <taxon>Orenia</taxon>
    </lineage>
</organism>
<accession>A0A4R8H107</accession>
<proteinExistence type="predicted"/>
<name>A0A4R8H107_9FIRM</name>
<evidence type="ECO:0000313" key="2">
    <source>
        <dbReference type="Proteomes" id="UP000295832"/>
    </source>
</evidence>